<dbReference type="EMBL" id="LAZR01000585">
    <property type="protein sequence ID" value="KKN63567.1"/>
    <property type="molecule type" value="Genomic_DNA"/>
</dbReference>
<organism evidence="2">
    <name type="scientific">marine sediment metagenome</name>
    <dbReference type="NCBI Taxonomy" id="412755"/>
    <lineage>
        <taxon>unclassified sequences</taxon>
        <taxon>metagenomes</taxon>
        <taxon>ecological metagenomes</taxon>
    </lineage>
</organism>
<dbReference type="AlphaFoldDB" id="A0A0F9SMH4"/>
<proteinExistence type="predicted"/>
<feature type="transmembrane region" description="Helical" evidence="1">
    <location>
        <begin position="6"/>
        <end position="25"/>
    </location>
</feature>
<keyword evidence="1" id="KW-1133">Transmembrane helix</keyword>
<evidence type="ECO:0000256" key="1">
    <source>
        <dbReference type="SAM" id="Phobius"/>
    </source>
</evidence>
<accession>A0A0F9SMH4</accession>
<comment type="caution">
    <text evidence="2">The sequence shown here is derived from an EMBL/GenBank/DDBJ whole genome shotgun (WGS) entry which is preliminary data.</text>
</comment>
<evidence type="ECO:0000313" key="2">
    <source>
        <dbReference type="EMBL" id="KKN63567.1"/>
    </source>
</evidence>
<protein>
    <submittedName>
        <fullName evidence="2">Uncharacterized protein</fullName>
    </submittedName>
</protein>
<keyword evidence="1" id="KW-0472">Membrane</keyword>
<reference evidence="2" key="1">
    <citation type="journal article" date="2015" name="Nature">
        <title>Complex archaea that bridge the gap between prokaryotes and eukaryotes.</title>
        <authorList>
            <person name="Spang A."/>
            <person name="Saw J.H."/>
            <person name="Jorgensen S.L."/>
            <person name="Zaremba-Niedzwiedzka K."/>
            <person name="Martijn J."/>
            <person name="Lind A.E."/>
            <person name="van Eijk R."/>
            <person name="Schleper C."/>
            <person name="Guy L."/>
            <person name="Ettema T.J."/>
        </authorList>
    </citation>
    <scope>NUCLEOTIDE SEQUENCE</scope>
</reference>
<keyword evidence="1" id="KW-0812">Transmembrane</keyword>
<gene>
    <name evidence="2" type="ORF">LCGC14_0500150</name>
</gene>
<name>A0A0F9SMH4_9ZZZZ</name>
<sequence>MTLQIIAGILGGAIFGLFIGVWLGWGARTLNITKAGYTMFTVKDQLYIVRAADMAEVLGRVNAKMDQHELRE</sequence>